<dbReference type="SMART" id="SM00082">
    <property type="entry name" value="LRRCT"/>
    <property type="match status" value="1"/>
</dbReference>
<dbReference type="SUPFAM" id="SSF52058">
    <property type="entry name" value="L domain-like"/>
    <property type="match status" value="2"/>
</dbReference>
<feature type="region of interest" description="Disordered" evidence="4">
    <location>
        <begin position="617"/>
        <end position="639"/>
    </location>
</feature>
<evidence type="ECO:0000313" key="7">
    <source>
        <dbReference type="Proteomes" id="UP000694941"/>
    </source>
</evidence>
<dbReference type="PROSITE" id="PS51450">
    <property type="entry name" value="LRR"/>
    <property type="match status" value="3"/>
</dbReference>
<evidence type="ECO:0000256" key="3">
    <source>
        <dbReference type="ARBA" id="ARBA00022737"/>
    </source>
</evidence>
<evidence type="ECO:0000259" key="6">
    <source>
        <dbReference type="SMART" id="SM00082"/>
    </source>
</evidence>
<protein>
    <submittedName>
        <fullName evidence="8 9">Chondroadherin-like protein</fullName>
    </submittedName>
</protein>
<dbReference type="Pfam" id="PF13855">
    <property type="entry name" value="LRR_8"/>
    <property type="match status" value="3"/>
</dbReference>
<dbReference type="SMART" id="SM00365">
    <property type="entry name" value="LRR_SD22"/>
    <property type="match status" value="7"/>
</dbReference>
<keyword evidence="7" id="KW-1185">Reference proteome</keyword>
<dbReference type="SMART" id="SM00369">
    <property type="entry name" value="LRR_TYP"/>
    <property type="match status" value="12"/>
</dbReference>
<feature type="transmembrane region" description="Helical" evidence="5">
    <location>
        <begin position="756"/>
        <end position="779"/>
    </location>
</feature>
<keyword evidence="5" id="KW-0812">Transmembrane</keyword>
<evidence type="ECO:0000256" key="5">
    <source>
        <dbReference type="SAM" id="Phobius"/>
    </source>
</evidence>
<dbReference type="PANTHER" id="PTHR24373">
    <property type="entry name" value="SLIT RELATED LEUCINE-RICH REPEAT NEURONAL PROTEIN"/>
    <property type="match status" value="1"/>
</dbReference>
<dbReference type="RefSeq" id="XP_022240657.1">
    <property type="nucleotide sequence ID" value="XM_022384949.1"/>
</dbReference>
<dbReference type="InterPro" id="IPR000483">
    <property type="entry name" value="Cys-rich_flank_reg_C"/>
</dbReference>
<keyword evidence="5" id="KW-1133">Transmembrane helix</keyword>
<gene>
    <name evidence="8 9" type="primary">LOC106458684</name>
</gene>
<evidence type="ECO:0000256" key="4">
    <source>
        <dbReference type="SAM" id="MobiDB-lite"/>
    </source>
</evidence>
<feature type="domain" description="LRRCT" evidence="6">
    <location>
        <begin position="500"/>
        <end position="552"/>
    </location>
</feature>
<dbReference type="InterPro" id="IPR032675">
    <property type="entry name" value="LRR_dom_sf"/>
</dbReference>
<dbReference type="PANTHER" id="PTHR24373:SF370">
    <property type="entry name" value="FISH-LIPS, ISOFORM E"/>
    <property type="match status" value="1"/>
</dbReference>
<dbReference type="Proteomes" id="UP000694941">
    <property type="component" value="Unplaced"/>
</dbReference>
<dbReference type="Gene3D" id="3.80.10.10">
    <property type="entry name" value="Ribonuclease Inhibitor"/>
    <property type="match status" value="4"/>
</dbReference>
<dbReference type="InterPro" id="IPR003591">
    <property type="entry name" value="Leu-rich_rpt_typical-subtyp"/>
</dbReference>
<evidence type="ECO:0000256" key="2">
    <source>
        <dbReference type="ARBA" id="ARBA00022729"/>
    </source>
</evidence>
<keyword evidence="1" id="KW-0433">Leucine-rich repeat</keyword>
<keyword evidence="2" id="KW-0732">Signal</keyword>
<organism evidence="7 9">
    <name type="scientific">Limulus polyphemus</name>
    <name type="common">Atlantic horseshoe crab</name>
    <dbReference type="NCBI Taxonomy" id="6850"/>
    <lineage>
        <taxon>Eukaryota</taxon>
        <taxon>Metazoa</taxon>
        <taxon>Ecdysozoa</taxon>
        <taxon>Arthropoda</taxon>
        <taxon>Chelicerata</taxon>
        <taxon>Merostomata</taxon>
        <taxon>Xiphosura</taxon>
        <taxon>Limulidae</taxon>
        <taxon>Limulus</taxon>
    </lineage>
</organism>
<evidence type="ECO:0000313" key="8">
    <source>
        <dbReference type="RefSeq" id="XP_022240657.1"/>
    </source>
</evidence>
<accession>A0ABM1SAK3</accession>
<dbReference type="InterPro" id="IPR001611">
    <property type="entry name" value="Leu-rich_rpt"/>
</dbReference>
<dbReference type="InterPro" id="IPR050328">
    <property type="entry name" value="Dev_Immune_Receptor"/>
</dbReference>
<dbReference type="SMART" id="SM00364">
    <property type="entry name" value="LRR_BAC"/>
    <property type="match status" value="5"/>
</dbReference>
<keyword evidence="5" id="KW-0472">Membrane</keyword>
<keyword evidence="3" id="KW-0677">Repeat</keyword>
<evidence type="ECO:0000313" key="9">
    <source>
        <dbReference type="RefSeq" id="XP_022240658.1"/>
    </source>
</evidence>
<dbReference type="RefSeq" id="XP_022240658.1">
    <property type="nucleotide sequence ID" value="XM_022384950.1"/>
</dbReference>
<sequence length="864" mass="98196">MGASEVLHPLKATLFHSVIYLNIMLGKGSLACPTACFCDEGFHYVSCVGDGSWVIPSDIPKTVIRLELRNYMIPYLSSADLTGLVQLQELIVQQAQLHVISNDTFLNLKTLKRLDLSQNLLTVLNRGTFDGVFALRYLDVSSNFLVSFEEAFGELSAVEQLNLRANQIPRLTAKSLTGLRKIQYLNLDSNNISLIEVGSFQYLTNLAHLILSNNPLTTLCRLDFFGNRLQYIDISHIGIQRVPQSLTRFVRDLRLAKNNITYIPAGDLESYNYIELLVLDDNNITEIENDALGRLEFLNRLWLNGNKLSSVPVNLPPSLSALYIEENRLKKVSSFSFQGLINLEQLFLQRNQIEELEECAFCDLFNLKSLDLQANKIRNLTPGIFEKLSHLQILDLSQNEIKLMEPRCFFGLNHLQILQVSRISSFVQFDELMFDTLTNLHTLELYDSAQFCSQVLNATRALHGLRNLRELNIMHNNLINLRSDFPSFFPKLKIIKMSGNTWHCNQSILWLQKWITTSTVQFYQSYDIRCASPLHFKFKPIMLLKKEDFTNTQNITSSETKTDFRNSKENGDTPGLSVKGFLSITAKPVGSSIPVYGTFVSVKLNRSQPNLWIKQFESNPSRNEEPRVRTSEVSSYSETVTPSRISSDVSITPIVSNTRLINPIYTSNDKDNISHIQTGTSNITRTTVANGEFTDFLEDVKVSFVNRSNISTLPINNKTMGFIEGNHDTQQEQYKHPTVNARRGDELRFKNTPTPIVITFSLVGGCLLVLVGLLISFVICRHHNFSCNAGECKVRRSSNISYSPQRDEVSILTVPDGTMRIKTNSHYELGNKLYYFMESNDAYPDQQFQELLPRTMEENGHFLS</sequence>
<name>A0ABM1SAK3_LIMPO</name>
<proteinExistence type="predicted"/>
<reference evidence="8 9" key="1">
    <citation type="submission" date="2025-05" db="UniProtKB">
        <authorList>
            <consortium name="RefSeq"/>
        </authorList>
    </citation>
    <scope>IDENTIFICATION</scope>
    <source>
        <tissue evidence="8 9">Muscle</tissue>
    </source>
</reference>
<dbReference type="GeneID" id="106458684"/>
<evidence type="ECO:0000256" key="1">
    <source>
        <dbReference type="ARBA" id="ARBA00022614"/>
    </source>
</evidence>